<dbReference type="Proteomes" id="UP000232188">
    <property type="component" value="Unassembled WGS sequence"/>
</dbReference>
<name>A0A2M9YKZ2_9LEPT</name>
<sequence>MRSWLSILFLHVLLFDCNQAERISFDASKGSGLAINILPAILNTNATPFNSTLIPTSLNEGVPTSVSFTLTNPSNDSTSYQFVWEDTTGAGPTATPSSFTFSGSNSAVSIALLPIDNNCLEDNMVLKVIRGNDNQVFRFTFSVIEADKCTFVTSAAYTGDFNGFQNADAHCAAEKPASLPGTGTDYKAMISGSTTVSSVVYQRQATLVSNCNMSTTPGCTSTTNWVLKSKTRYYRADTTTLIFTTHASAPAFNFISQSLTNSIGGTTGKIWTGLSSDWTSSGTSCLATFGSWTYFSGNSSYGDLASTTGTAISGGSLPCSTPSAFFCIRQ</sequence>
<protein>
    <recommendedName>
        <fullName evidence="1">DUF1554 domain-containing protein</fullName>
    </recommendedName>
</protein>
<evidence type="ECO:0000259" key="1">
    <source>
        <dbReference type="Pfam" id="PF07588"/>
    </source>
</evidence>
<dbReference type="AlphaFoldDB" id="A0A2M9YKZ2"/>
<dbReference type="SUPFAM" id="SSF56436">
    <property type="entry name" value="C-type lectin-like"/>
    <property type="match status" value="1"/>
</dbReference>
<evidence type="ECO:0000313" key="3">
    <source>
        <dbReference type="EMBL" id="PJZ63189.1"/>
    </source>
</evidence>
<reference evidence="4 5" key="1">
    <citation type="submission" date="2017-07" db="EMBL/GenBank/DDBJ databases">
        <title>Leptospira spp. isolated from tropical soils.</title>
        <authorList>
            <person name="Thibeaux R."/>
            <person name="Iraola G."/>
            <person name="Ferres I."/>
            <person name="Bierque E."/>
            <person name="Girault D."/>
            <person name="Soupe-Gilbert M.-E."/>
            <person name="Picardeau M."/>
            <person name="Goarant C."/>
        </authorList>
    </citation>
    <scope>NUCLEOTIDE SEQUENCE [LARGE SCALE GENOMIC DNA]</scope>
    <source>
        <strain evidence="2 5">FH2-B-C1</strain>
        <strain evidence="3 4">FH2-B-D1</strain>
    </source>
</reference>
<organism evidence="2 5">
    <name type="scientific">Leptospira adleri</name>
    <dbReference type="NCBI Taxonomy" id="2023186"/>
    <lineage>
        <taxon>Bacteria</taxon>
        <taxon>Pseudomonadati</taxon>
        <taxon>Spirochaetota</taxon>
        <taxon>Spirochaetia</taxon>
        <taxon>Leptospirales</taxon>
        <taxon>Leptospiraceae</taxon>
        <taxon>Leptospira</taxon>
    </lineage>
</organism>
<dbReference type="Gene3D" id="3.10.100.10">
    <property type="entry name" value="Mannose-Binding Protein A, subunit A"/>
    <property type="match status" value="1"/>
</dbReference>
<feature type="domain" description="DUF1554" evidence="1">
    <location>
        <begin position="155"/>
        <end position="304"/>
    </location>
</feature>
<comment type="caution">
    <text evidence="2">The sequence shown here is derived from an EMBL/GenBank/DDBJ whole genome shotgun (WGS) entry which is preliminary data.</text>
</comment>
<dbReference type="EMBL" id="NPDV01000015">
    <property type="protein sequence ID" value="PJZ52225.1"/>
    <property type="molecule type" value="Genomic_DNA"/>
</dbReference>
<keyword evidence="4" id="KW-1185">Reference proteome</keyword>
<evidence type="ECO:0000313" key="5">
    <source>
        <dbReference type="Proteomes" id="UP000232188"/>
    </source>
</evidence>
<gene>
    <name evidence="3" type="ORF">CH376_03910</name>
    <name evidence="2" type="ORF">CH380_16330</name>
</gene>
<dbReference type="Pfam" id="PF07588">
    <property type="entry name" value="DUF1554"/>
    <property type="match status" value="1"/>
</dbReference>
<evidence type="ECO:0000313" key="2">
    <source>
        <dbReference type="EMBL" id="PJZ52225.1"/>
    </source>
</evidence>
<proteinExistence type="predicted"/>
<dbReference type="EMBL" id="NPDU01000007">
    <property type="protein sequence ID" value="PJZ63189.1"/>
    <property type="molecule type" value="Genomic_DNA"/>
</dbReference>
<dbReference type="InterPro" id="IPR016187">
    <property type="entry name" value="CTDL_fold"/>
</dbReference>
<accession>A0A2M9YKZ2</accession>
<dbReference type="InterPro" id="IPR016186">
    <property type="entry name" value="C-type_lectin-like/link_sf"/>
</dbReference>
<dbReference type="InterPro" id="IPR011448">
    <property type="entry name" value="DUF1554"/>
</dbReference>
<dbReference type="RefSeq" id="WP_100786811.1">
    <property type="nucleotide sequence ID" value="NZ_NPDU01000007.1"/>
</dbReference>
<dbReference type="Proteomes" id="UP000232149">
    <property type="component" value="Unassembled WGS sequence"/>
</dbReference>
<evidence type="ECO:0000313" key="4">
    <source>
        <dbReference type="Proteomes" id="UP000232149"/>
    </source>
</evidence>